<dbReference type="EMBL" id="CAJMWR010004175">
    <property type="protein sequence ID" value="CAE6487625.1"/>
    <property type="molecule type" value="Genomic_DNA"/>
</dbReference>
<dbReference type="Gene3D" id="3.40.50.720">
    <property type="entry name" value="NAD(P)-binding Rossmann-like Domain"/>
    <property type="match status" value="1"/>
</dbReference>
<evidence type="ECO:0000259" key="4">
    <source>
        <dbReference type="Pfam" id="PF05368"/>
    </source>
</evidence>
<proteinExistence type="inferred from homology"/>
<protein>
    <recommendedName>
        <fullName evidence="4">NmrA-like domain-containing protein</fullName>
    </recommendedName>
</protein>
<evidence type="ECO:0000256" key="1">
    <source>
        <dbReference type="ARBA" id="ARBA00006328"/>
    </source>
</evidence>
<dbReference type="GO" id="GO:0005634">
    <property type="term" value="C:nucleus"/>
    <property type="evidence" value="ECO:0007669"/>
    <property type="project" value="TreeGrafter"/>
</dbReference>
<comment type="similarity">
    <text evidence="1">Belongs to the NmrA-type oxidoreductase family.</text>
</comment>
<dbReference type="Gene3D" id="3.90.25.10">
    <property type="entry name" value="UDP-galactose 4-epimerase, domain 1"/>
    <property type="match status" value="1"/>
</dbReference>
<feature type="domain" description="NmrA-like" evidence="4">
    <location>
        <begin position="2"/>
        <end position="302"/>
    </location>
</feature>
<sequence>MKVVLVVGATGQQGYAVIHALAESNEYLCLALTRNPESPKAQQLTSFRNVKLVSADLNDIQQLRSIFKNARSSNTGEIWGVFVALAFPGLGVSADGEQKQGKNIAIVAQEFQVQSYIYSSVIPPFMDDSPPPPGLDRHCKMVLEKHISNLNFPWTGLRIIRPGAFMENLNPGIIGRMTYATFQHCLPAECKIQFTAVDDIGRLARVVFDNPTKFEHKTIDIAGESLTPKELNQAFIRATGREMPSIPWILISTIRRISPAVHDIIEEFIQADRMRRMDPRGFDANLQEAASYLKLTSFEEWARNWNNPPDKGAKQHGITLWGLFMGNTTYT</sequence>
<name>A0A8H3CLZ2_9AGAM</name>
<evidence type="ECO:0000256" key="2">
    <source>
        <dbReference type="ARBA" id="ARBA00022857"/>
    </source>
</evidence>
<keyword evidence="3" id="KW-0560">Oxidoreductase</keyword>
<organism evidence="5 6">
    <name type="scientific">Rhizoctonia solani</name>
    <dbReference type="NCBI Taxonomy" id="456999"/>
    <lineage>
        <taxon>Eukaryota</taxon>
        <taxon>Fungi</taxon>
        <taxon>Dikarya</taxon>
        <taxon>Basidiomycota</taxon>
        <taxon>Agaricomycotina</taxon>
        <taxon>Agaricomycetes</taxon>
        <taxon>Cantharellales</taxon>
        <taxon>Ceratobasidiaceae</taxon>
        <taxon>Rhizoctonia</taxon>
    </lineage>
</organism>
<evidence type="ECO:0000256" key="3">
    <source>
        <dbReference type="ARBA" id="ARBA00023002"/>
    </source>
</evidence>
<dbReference type="SUPFAM" id="SSF51735">
    <property type="entry name" value="NAD(P)-binding Rossmann-fold domains"/>
    <property type="match status" value="1"/>
</dbReference>
<dbReference type="PANTHER" id="PTHR42748:SF30">
    <property type="entry name" value="NMRA-LIKE DOMAIN-CONTAINING PROTEIN"/>
    <property type="match status" value="1"/>
</dbReference>
<reference evidence="5" key="1">
    <citation type="submission" date="2021-01" db="EMBL/GenBank/DDBJ databases">
        <authorList>
            <person name="Kaushik A."/>
        </authorList>
    </citation>
    <scope>NUCLEOTIDE SEQUENCE</scope>
    <source>
        <strain evidence="5">AG1-1A</strain>
    </source>
</reference>
<dbReference type="Proteomes" id="UP000663840">
    <property type="component" value="Unassembled WGS sequence"/>
</dbReference>
<keyword evidence="2" id="KW-0521">NADP</keyword>
<dbReference type="InterPro" id="IPR036291">
    <property type="entry name" value="NAD(P)-bd_dom_sf"/>
</dbReference>
<dbReference type="Pfam" id="PF05368">
    <property type="entry name" value="NmrA"/>
    <property type="match status" value="1"/>
</dbReference>
<dbReference type="GO" id="GO:0016491">
    <property type="term" value="F:oxidoreductase activity"/>
    <property type="evidence" value="ECO:0007669"/>
    <property type="project" value="UniProtKB-KW"/>
</dbReference>
<accession>A0A8H3CLZ2</accession>
<comment type="caution">
    <text evidence="5">The sequence shown here is derived from an EMBL/GenBank/DDBJ whole genome shotgun (WGS) entry which is preliminary data.</text>
</comment>
<dbReference type="AlphaFoldDB" id="A0A8H3CLZ2"/>
<dbReference type="InterPro" id="IPR008030">
    <property type="entry name" value="NmrA-like"/>
</dbReference>
<evidence type="ECO:0000313" key="6">
    <source>
        <dbReference type="Proteomes" id="UP000663840"/>
    </source>
</evidence>
<evidence type="ECO:0000313" key="5">
    <source>
        <dbReference type="EMBL" id="CAE6487625.1"/>
    </source>
</evidence>
<gene>
    <name evidence="5" type="ORF">RDB_LOCUS143379</name>
</gene>
<dbReference type="InterPro" id="IPR051164">
    <property type="entry name" value="NmrA-like_oxidored"/>
</dbReference>
<dbReference type="PANTHER" id="PTHR42748">
    <property type="entry name" value="NITROGEN METABOLITE REPRESSION PROTEIN NMRA FAMILY MEMBER"/>
    <property type="match status" value="1"/>
</dbReference>